<dbReference type="InterPro" id="IPR007407">
    <property type="entry name" value="DUF459"/>
</dbReference>
<feature type="region of interest" description="Disordered" evidence="1">
    <location>
        <begin position="37"/>
        <end position="76"/>
    </location>
</feature>
<dbReference type="Gene3D" id="3.40.50.1110">
    <property type="entry name" value="SGNH hydrolase"/>
    <property type="match status" value="1"/>
</dbReference>
<dbReference type="Proteomes" id="UP000198824">
    <property type="component" value="Unassembled WGS sequence"/>
</dbReference>
<proteinExistence type="predicted"/>
<dbReference type="InterPro" id="IPR036514">
    <property type="entry name" value="SGNH_hydro_sf"/>
</dbReference>
<gene>
    <name evidence="2" type="ORF">SAMN05192580_3797</name>
</gene>
<dbReference type="OrthoDB" id="9805649at2"/>
<name>A0A1I6MAH2_9SPHN</name>
<dbReference type="RefSeq" id="WP_093317170.1">
    <property type="nucleotide sequence ID" value="NZ_FOZG01000003.1"/>
</dbReference>
<dbReference type="Pfam" id="PF04311">
    <property type="entry name" value="DUF459"/>
    <property type="match status" value="1"/>
</dbReference>
<feature type="compositionally biased region" description="Basic and acidic residues" evidence="1">
    <location>
        <begin position="340"/>
        <end position="358"/>
    </location>
</feature>
<dbReference type="EMBL" id="FOZG01000003">
    <property type="protein sequence ID" value="SFS12724.1"/>
    <property type="molecule type" value="Genomic_DNA"/>
</dbReference>
<reference evidence="2 3" key="1">
    <citation type="submission" date="2016-10" db="EMBL/GenBank/DDBJ databases">
        <authorList>
            <person name="de Groot N.N."/>
        </authorList>
    </citation>
    <scope>NUCLEOTIDE SEQUENCE [LARGE SCALE GENOMIC DNA]</scope>
    <source>
        <strain evidence="2 3">S5-249</strain>
    </source>
</reference>
<feature type="compositionally biased region" description="Low complexity" evidence="1">
    <location>
        <begin position="58"/>
        <end position="76"/>
    </location>
</feature>
<accession>A0A1I6MAH2</accession>
<dbReference type="AlphaFoldDB" id="A0A1I6MAH2"/>
<evidence type="ECO:0000313" key="3">
    <source>
        <dbReference type="Proteomes" id="UP000198824"/>
    </source>
</evidence>
<organism evidence="2 3">
    <name type="scientific">Sphingomonas jatrophae</name>
    <dbReference type="NCBI Taxonomy" id="1166337"/>
    <lineage>
        <taxon>Bacteria</taxon>
        <taxon>Pseudomonadati</taxon>
        <taxon>Pseudomonadota</taxon>
        <taxon>Alphaproteobacteria</taxon>
        <taxon>Sphingomonadales</taxon>
        <taxon>Sphingomonadaceae</taxon>
        <taxon>Sphingomonas</taxon>
    </lineage>
</organism>
<dbReference type="STRING" id="1166337.SAMN05192580_3797"/>
<dbReference type="SUPFAM" id="SSF52266">
    <property type="entry name" value="SGNH hydrolase"/>
    <property type="match status" value="1"/>
</dbReference>
<feature type="compositionally biased region" description="Basic and acidic residues" evidence="1">
    <location>
        <begin position="367"/>
        <end position="406"/>
    </location>
</feature>
<sequence>MKPWLAVVDRTAVLFLGIAAGVLIGLSFKDEAPAPLPGLPAPQGVEPGTLPPPPNGPAAPGQTPAETPTAPAAPQAAPEVAAVLGARTAAGQQLFETVRTDRPVRVGVFGDSFGDGVWSGLNRLLPAKDGYRVIKYSQQATGFTRYKSLNLESHAAAQLGQGPLDIAVISYGANDTQGVYTGNGRAAALLTPAWQAEIGARVERFVALLRAHGAQVYWVGLPRMRKTAFDSDIQRMNAFYTAKMAQLGVPFIDTRPFSSDASGAYAAYLPDPKDGHRVLIRADDGIHMSMNGYVWITRSLAQRIRALVDAARQVASGQPMAAPVAPAPAPVAIVPPAPPRPERPRPEPARVEPVRSEPVRPAPARAEPSRPEPSRTEPPRAERVREPSRTEPARTERPRDPARAEPARTPPSPTRRLPEPSFDLTPADLGQAPGNGSDR</sequence>
<feature type="region of interest" description="Disordered" evidence="1">
    <location>
        <begin position="333"/>
        <end position="439"/>
    </location>
</feature>
<dbReference type="GO" id="GO:0016788">
    <property type="term" value="F:hydrolase activity, acting on ester bonds"/>
    <property type="evidence" value="ECO:0007669"/>
    <property type="project" value="UniProtKB-ARBA"/>
</dbReference>
<evidence type="ECO:0000313" key="2">
    <source>
        <dbReference type="EMBL" id="SFS12724.1"/>
    </source>
</evidence>
<evidence type="ECO:0000256" key="1">
    <source>
        <dbReference type="SAM" id="MobiDB-lite"/>
    </source>
</evidence>
<keyword evidence="3" id="KW-1185">Reference proteome</keyword>
<protein>
    <submittedName>
        <fullName evidence="2">Uncharacterized protein</fullName>
    </submittedName>
</protein>